<organism evidence="7 8">
    <name type="scientific">Niveomyces insectorum RCEF 264</name>
    <dbReference type="NCBI Taxonomy" id="1081102"/>
    <lineage>
        <taxon>Eukaryota</taxon>
        <taxon>Fungi</taxon>
        <taxon>Dikarya</taxon>
        <taxon>Ascomycota</taxon>
        <taxon>Pezizomycotina</taxon>
        <taxon>Sordariomycetes</taxon>
        <taxon>Hypocreomycetidae</taxon>
        <taxon>Hypocreales</taxon>
        <taxon>Cordycipitaceae</taxon>
        <taxon>Niveomyces</taxon>
    </lineage>
</organism>
<dbReference type="InterPro" id="IPR001849">
    <property type="entry name" value="PH_domain"/>
</dbReference>
<name>A0A167X356_9HYPO</name>
<dbReference type="Pfam" id="PF04727">
    <property type="entry name" value="ELMO_CED12"/>
    <property type="match status" value="1"/>
</dbReference>
<dbReference type="EMBL" id="AZHD01000004">
    <property type="protein sequence ID" value="OAA64476.1"/>
    <property type="molecule type" value="Genomic_DNA"/>
</dbReference>
<dbReference type="GO" id="GO:0006915">
    <property type="term" value="P:apoptotic process"/>
    <property type="evidence" value="ECO:0007669"/>
    <property type="project" value="UniProtKB-KW"/>
</dbReference>
<keyword evidence="8" id="KW-1185">Reference proteome</keyword>
<dbReference type="GO" id="GO:0017124">
    <property type="term" value="F:SH3 domain binding"/>
    <property type="evidence" value="ECO:0007669"/>
    <property type="project" value="UniProtKB-KW"/>
</dbReference>
<dbReference type="Gene3D" id="1.25.10.10">
    <property type="entry name" value="Leucine-rich Repeat Variant"/>
    <property type="match status" value="1"/>
</dbReference>
<dbReference type="STRING" id="1081102.A0A167X356"/>
<evidence type="ECO:0000259" key="6">
    <source>
        <dbReference type="PROSITE" id="PS51335"/>
    </source>
</evidence>
<dbReference type="OrthoDB" id="28413at2759"/>
<keyword evidence="2" id="KW-0581">Phagocytosis</keyword>
<dbReference type="InterPro" id="IPR024574">
    <property type="entry name" value="ELMO_ARM"/>
</dbReference>
<feature type="region of interest" description="Disordered" evidence="5">
    <location>
        <begin position="450"/>
        <end position="473"/>
    </location>
</feature>
<dbReference type="Proteomes" id="UP000076874">
    <property type="component" value="Unassembled WGS sequence"/>
</dbReference>
<feature type="domain" description="ELMO" evidence="6">
    <location>
        <begin position="298"/>
        <end position="531"/>
    </location>
</feature>
<dbReference type="GO" id="GO:0007015">
    <property type="term" value="P:actin filament organization"/>
    <property type="evidence" value="ECO:0007669"/>
    <property type="project" value="TreeGrafter"/>
</dbReference>
<dbReference type="InterPro" id="IPR011989">
    <property type="entry name" value="ARM-like"/>
</dbReference>
<dbReference type="PANTHER" id="PTHR12771:SF56">
    <property type="entry name" value="CED-12"/>
    <property type="match status" value="1"/>
</dbReference>
<gene>
    <name evidence="7" type="ORF">SPI_03123</name>
</gene>
<evidence type="ECO:0000313" key="8">
    <source>
        <dbReference type="Proteomes" id="UP000076874"/>
    </source>
</evidence>
<protein>
    <submittedName>
        <fullName evidence="7">Elmo ced-12 family protein</fullName>
    </submittedName>
</protein>
<dbReference type="Gene3D" id="2.30.29.30">
    <property type="entry name" value="Pleckstrin-homology domain (PH domain)/Phosphotyrosine-binding domain (PTB)"/>
    <property type="match status" value="1"/>
</dbReference>
<sequence>MDQADIPALLSRLASDEDAARKMAVFKLQSSINDPAFADVFISSGGLVILRRLIMTAGGNTLAYALQSLSRLLEVDMGWSIFEGPAAGDLVERIVELIVVNPLVNILRGAMSILVALVSHSQSTTAMYNSTAGLASAAALRAGPPASFGFRALKPAVAVYPQFFELVIQQLQSADHALCANALMLVNALIRDAVSNDPAAAVHAVNGAAGGGGGGSSSVASPKLGGGGGMGAGAASAGEDWSKLIKRLQDLGLIKAVYNLMQSSALQDLAHPLLEFQSLTKVLLHKWKDVKIDLERPEHRRALKGLHLASAPDRHHHYAGGGGGGGPNGAGVGAVANTNANGAESEAGKKGSRRHNPEKWRRLGFETESPASEFEVTGFLGMMDLTDYVRKNEDGFQKLLLEQSARPLSQRCPVARASLAVTMTLYEHFEVDRSDLEELSKDLQGYYQSLDGGGGGGGGMDSPSGGGGGGGGGVVGGKDADKIFRPLLLQWSRLHTAGLQAFFRLWKATGAERDDFEKVAELVRILVEQVVGQAGRTKDVAEVEEELQEHDCGRLRELQMGLLELSFEDQWGPHLVQVRDELRLEALQFVKEQRVRCLLQGSWFARPVPKRDREQLRQQLQQQQQTTTTKQSPPQTGQPQKRRLYEPKAWRFAKLSHNRRYLHYADFAQQTAQDPGLDVLTDKIDLSTISSVVSNVSAANEDGVSELSGGAGSTLRLVGSDGLPRSTTTKITIYAFENPEEVAKAGGGGSSSGGGGGANGGDESNGNGNGADATSAEVAILTLHPFNHSLASEWLDGLLMLLNQAPITAETNKLVSLVSDYGIKIRLLNVRLEAVYAGPQPGAGAVPSREGLDDDYYYEI</sequence>
<feature type="region of interest" description="Disordered" evidence="5">
    <location>
        <begin position="744"/>
        <end position="771"/>
    </location>
</feature>
<feature type="compositionally biased region" description="Low complexity" evidence="5">
    <location>
        <begin position="761"/>
        <end position="771"/>
    </location>
</feature>
<evidence type="ECO:0000256" key="2">
    <source>
        <dbReference type="ARBA" id="ARBA00022907"/>
    </source>
</evidence>
<evidence type="ECO:0000313" key="7">
    <source>
        <dbReference type="EMBL" id="OAA64476.1"/>
    </source>
</evidence>
<dbReference type="InterPro" id="IPR016024">
    <property type="entry name" value="ARM-type_fold"/>
</dbReference>
<dbReference type="InterPro" id="IPR006816">
    <property type="entry name" value="ELMO_dom"/>
</dbReference>
<dbReference type="PROSITE" id="PS51335">
    <property type="entry name" value="ELMO"/>
    <property type="match status" value="1"/>
</dbReference>
<dbReference type="GO" id="GO:0005886">
    <property type="term" value="C:plasma membrane"/>
    <property type="evidence" value="ECO:0007669"/>
    <property type="project" value="TreeGrafter"/>
</dbReference>
<evidence type="ECO:0000256" key="1">
    <source>
        <dbReference type="ARBA" id="ARBA00022703"/>
    </source>
</evidence>
<keyword evidence="3" id="KW-0729">SH3-binding</keyword>
<dbReference type="Pfam" id="PF16457">
    <property type="entry name" value="PH_12"/>
    <property type="match status" value="1"/>
</dbReference>
<dbReference type="InterPro" id="IPR050868">
    <property type="entry name" value="ELMO_domain-containing"/>
</dbReference>
<keyword evidence="1" id="KW-0053">Apoptosis</keyword>
<dbReference type="PANTHER" id="PTHR12771">
    <property type="entry name" value="ENGULFMENT AND CELL MOTILITY"/>
    <property type="match status" value="1"/>
</dbReference>
<feature type="region of interest" description="Disordered" evidence="5">
    <location>
        <begin position="614"/>
        <end position="643"/>
    </location>
</feature>
<feature type="compositionally biased region" description="Gly residues" evidence="5">
    <location>
        <begin position="745"/>
        <end position="760"/>
    </location>
</feature>
<feature type="compositionally biased region" description="Low complexity" evidence="5">
    <location>
        <begin position="618"/>
        <end position="639"/>
    </location>
</feature>
<comment type="function">
    <text evidence="4">Involved in cytoskeletal rearrangements required for phagocytosis of apoptotic cells and cell motility. Acts in association with DOCK1 and CRK. Was initially proposed to be required in complex with DOCK1 to activate Rac Rho small GTPases. May enhance the guanine nucleotide exchange factor (GEF) activity of DOCK1.</text>
</comment>
<dbReference type="InterPro" id="IPR011993">
    <property type="entry name" value="PH-like_dom_sf"/>
</dbReference>
<evidence type="ECO:0000256" key="4">
    <source>
        <dbReference type="ARBA" id="ARBA00024863"/>
    </source>
</evidence>
<dbReference type="AlphaFoldDB" id="A0A167X356"/>
<dbReference type="Pfam" id="PF11841">
    <property type="entry name" value="ELMO_ARM"/>
    <property type="match status" value="1"/>
</dbReference>
<evidence type="ECO:0000256" key="5">
    <source>
        <dbReference type="SAM" id="MobiDB-lite"/>
    </source>
</evidence>
<accession>A0A167X356</accession>
<feature type="compositionally biased region" description="Gly residues" evidence="5">
    <location>
        <begin position="451"/>
        <end position="473"/>
    </location>
</feature>
<dbReference type="SUPFAM" id="SSF48371">
    <property type="entry name" value="ARM repeat"/>
    <property type="match status" value="1"/>
</dbReference>
<proteinExistence type="predicted"/>
<comment type="caution">
    <text evidence="7">The sequence shown here is derived from an EMBL/GenBank/DDBJ whole genome shotgun (WGS) entry which is preliminary data.</text>
</comment>
<evidence type="ECO:0000256" key="3">
    <source>
        <dbReference type="ARBA" id="ARBA00023036"/>
    </source>
</evidence>
<reference evidence="7 8" key="1">
    <citation type="journal article" date="2016" name="Genome Biol. Evol.">
        <title>Divergent and convergent evolution of fungal pathogenicity.</title>
        <authorList>
            <person name="Shang Y."/>
            <person name="Xiao G."/>
            <person name="Zheng P."/>
            <person name="Cen K."/>
            <person name="Zhan S."/>
            <person name="Wang C."/>
        </authorList>
    </citation>
    <scope>NUCLEOTIDE SEQUENCE [LARGE SCALE GENOMIC DNA]</scope>
    <source>
        <strain evidence="7 8">RCEF 264</strain>
    </source>
</reference>